<name>A0A939HQC0_9PROT</name>
<dbReference type="Gene3D" id="3.40.50.720">
    <property type="entry name" value="NAD(P)-binding Rossmann-like Domain"/>
    <property type="match status" value="1"/>
</dbReference>
<evidence type="ECO:0000313" key="5">
    <source>
        <dbReference type="EMBL" id="MBO1326133.1"/>
    </source>
</evidence>
<evidence type="ECO:0000313" key="6">
    <source>
        <dbReference type="Proteomes" id="UP000664073"/>
    </source>
</evidence>
<sequence>MSKFKRVLITGAAGALGRQLRLSGQDLAPALRLSDRVAVTDPAPYEEVGVADLGNWDAVLNAVRGCDAIVHLGGQAIEGPWTDVLNANIVGTYNIYEAARQCGVTRIVYASSIHAVGFHERTRTIDANAPKRPDSLYGVSKAYAEDLSRYYFDKFGIESVCLRIGSCFPKPVDRRHLITWLSYRDFRSLVACCLDAPRVGHMISFATSRNSQRFWNNDCASVLGYAPQDSADDYAAEVMAQVEQGDPNDPAVRFQGGSFCAAGHFDDLARKD</sequence>
<feature type="domain" description="NAD-dependent epimerase/dehydratase" evidence="4">
    <location>
        <begin position="7"/>
        <end position="168"/>
    </location>
</feature>
<dbReference type="Proteomes" id="UP000664073">
    <property type="component" value="Unassembled WGS sequence"/>
</dbReference>
<comment type="caution">
    <text evidence="5">The sequence shown here is derived from an EMBL/GenBank/DDBJ whole genome shotgun (WGS) entry which is preliminary data.</text>
</comment>
<dbReference type="SUPFAM" id="SSF51735">
    <property type="entry name" value="NAD(P)-binding Rossmann-fold domains"/>
    <property type="match status" value="1"/>
</dbReference>
<evidence type="ECO:0000259" key="4">
    <source>
        <dbReference type="Pfam" id="PF01370"/>
    </source>
</evidence>
<keyword evidence="3" id="KW-0520">NAD</keyword>
<dbReference type="PANTHER" id="PTHR43103">
    <property type="entry name" value="NUCLEOSIDE-DIPHOSPHATE-SUGAR EPIMERASE"/>
    <property type="match status" value="1"/>
</dbReference>
<protein>
    <submittedName>
        <fullName evidence="5">NAD(P)-dependent oxidoreductase</fullName>
    </submittedName>
</protein>
<dbReference type="EMBL" id="JAFVMH010000007">
    <property type="protein sequence ID" value="MBO1326133.1"/>
    <property type="molecule type" value="Genomic_DNA"/>
</dbReference>
<keyword evidence="6" id="KW-1185">Reference proteome</keyword>
<keyword evidence="2" id="KW-0560">Oxidoreductase</keyword>
<evidence type="ECO:0000256" key="3">
    <source>
        <dbReference type="ARBA" id="ARBA00023027"/>
    </source>
</evidence>
<evidence type="ECO:0000256" key="2">
    <source>
        <dbReference type="ARBA" id="ARBA00023002"/>
    </source>
</evidence>
<organism evidence="5 6">
    <name type="scientific">Acetobacter garciniae</name>
    <dbReference type="NCBI Taxonomy" id="2817435"/>
    <lineage>
        <taxon>Bacteria</taxon>
        <taxon>Pseudomonadati</taxon>
        <taxon>Pseudomonadota</taxon>
        <taxon>Alphaproteobacteria</taxon>
        <taxon>Acetobacterales</taxon>
        <taxon>Acetobacteraceae</taxon>
        <taxon>Acetobacter</taxon>
    </lineage>
</organism>
<gene>
    <name evidence="5" type="ORF">J2D77_13335</name>
</gene>
<dbReference type="AlphaFoldDB" id="A0A939HQC0"/>
<dbReference type="Pfam" id="PF01370">
    <property type="entry name" value="Epimerase"/>
    <property type="match status" value="1"/>
</dbReference>
<accession>A0A939HQC0</accession>
<reference evidence="5" key="1">
    <citation type="submission" date="2021-03" db="EMBL/GenBank/DDBJ databases">
        <title>The complete genome sequence of Acetobacter sp. TBRC 12339.</title>
        <authorList>
            <person name="Charoenyingcharoen P."/>
            <person name="Yukphan P."/>
        </authorList>
    </citation>
    <scope>NUCLEOTIDE SEQUENCE</scope>
    <source>
        <strain evidence="5">TBRC 12339</strain>
    </source>
</reference>
<dbReference type="InterPro" id="IPR036291">
    <property type="entry name" value="NAD(P)-bd_dom_sf"/>
</dbReference>
<dbReference type="GO" id="GO:0016491">
    <property type="term" value="F:oxidoreductase activity"/>
    <property type="evidence" value="ECO:0007669"/>
    <property type="project" value="UniProtKB-KW"/>
</dbReference>
<comment type="similarity">
    <text evidence="1">Belongs to the NAD(P)-dependent epimerase/dehydratase family.</text>
</comment>
<dbReference type="InterPro" id="IPR001509">
    <property type="entry name" value="Epimerase_deHydtase"/>
</dbReference>
<dbReference type="RefSeq" id="WP_207846808.1">
    <property type="nucleotide sequence ID" value="NZ_JAFVMH010000007.1"/>
</dbReference>
<proteinExistence type="inferred from homology"/>
<evidence type="ECO:0000256" key="1">
    <source>
        <dbReference type="ARBA" id="ARBA00007637"/>
    </source>
</evidence>
<dbReference type="PANTHER" id="PTHR43103:SF5">
    <property type="entry name" value="4-EPIMERASE, PUTATIVE (AFU_ORTHOLOGUE AFUA_7G00360)-RELATED"/>
    <property type="match status" value="1"/>
</dbReference>